<dbReference type="PANTHER" id="PTHR14209:SF19">
    <property type="entry name" value="ISOAMYL ACETATE-HYDROLYZING ESTERASE 1 HOMOLOG"/>
    <property type="match status" value="1"/>
</dbReference>
<sequence>MKIQITGDSLAARYEGHGSPILNELLTKKCGELEIVNTAISGQNSQDLLDRKRLIQQAGGDFLFIFVGSNDLARHKPIDRATFSSNLYQLIDGLHEWVDEIVLVSPPPVDEQKQAFRDNDLIMSYVRVMEAVAKEKSCQLVNIFRMFSENEVPLAELMKGLADDGLHFGEVGYQLVTEAMLALINSRQSKENLV</sequence>
<organism evidence="2 3">
    <name type="scientific">Streptococcus himalayensis</name>
    <dbReference type="NCBI Taxonomy" id="1888195"/>
    <lineage>
        <taxon>Bacteria</taxon>
        <taxon>Bacillati</taxon>
        <taxon>Bacillota</taxon>
        <taxon>Bacilli</taxon>
        <taxon>Lactobacillales</taxon>
        <taxon>Streptococcaceae</taxon>
        <taxon>Streptococcus</taxon>
    </lineage>
</organism>
<dbReference type="PANTHER" id="PTHR14209">
    <property type="entry name" value="ISOAMYL ACETATE-HYDROLYZING ESTERASE 1"/>
    <property type="match status" value="1"/>
</dbReference>
<keyword evidence="3" id="KW-1185">Reference proteome</keyword>
<dbReference type="RefSeq" id="WP_068991866.1">
    <property type="nucleotide sequence ID" value="NZ_BMJN01000006.1"/>
</dbReference>
<reference evidence="2" key="1">
    <citation type="journal article" date="2014" name="Int. J. Syst. Evol. Microbiol.">
        <title>Complete genome sequence of Corynebacterium casei LMG S-19264T (=DSM 44701T), isolated from a smear-ripened cheese.</title>
        <authorList>
            <consortium name="US DOE Joint Genome Institute (JGI-PGF)"/>
            <person name="Walter F."/>
            <person name="Albersmeier A."/>
            <person name="Kalinowski J."/>
            <person name="Ruckert C."/>
        </authorList>
    </citation>
    <scope>NUCLEOTIDE SEQUENCE</scope>
    <source>
        <strain evidence="2">CGMCC 1.15533</strain>
    </source>
</reference>
<evidence type="ECO:0000313" key="3">
    <source>
        <dbReference type="Proteomes" id="UP000660801"/>
    </source>
</evidence>
<accession>A0A917A4W1</accession>
<dbReference type="Gene3D" id="3.40.50.1110">
    <property type="entry name" value="SGNH hydrolase"/>
    <property type="match status" value="1"/>
</dbReference>
<protein>
    <submittedName>
        <fullName evidence="2">Esterase</fullName>
    </submittedName>
</protein>
<dbReference type="Proteomes" id="UP000660801">
    <property type="component" value="Unassembled WGS sequence"/>
</dbReference>
<comment type="caution">
    <text evidence="2">The sequence shown here is derived from an EMBL/GenBank/DDBJ whole genome shotgun (WGS) entry which is preliminary data.</text>
</comment>
<dbReference type="InterPro" id="IPR036514">
    <property type="entry name" value="SGNH_hydro_sf"/>
</dbReference>
<dbReference type="InterPro" id="IPR045136">
    <property type="entry name" value="Iah1-like"/>
</dbReference>
<gene>
    <name evidence="2" type="ORF">GCM10011510_06070</name>
</gene>
<dbReference type="InterPro" id="IPR013830">
    <property type="entry name" value="SGNH_hydro"/>
</dbReference>
<dbReference type="OrthoDB" id="388542at2"/>
<reference evidence="2" key="2">
    <citation type="submission" date="2020-09" db="EMBL/GenBank/DDBJ databases">
        <authorList>
            <person name="Sun Q."/>
            <person name="Zhou Y."/>
        </authorList>
    </citation>
    <scope>NUCLEOTIDE SEQUENCE</scope>
    <source>
        <strain evidence="2">CGMCC 1.15533</strain>
    </source>
</reference>
<name>A0A917A4W1_9STRE</name>
<proteinExistence type="predicted"/>
<dbReference type="Pfam" id="PF13472">
    <property type="entry name" value="Lipase_GDSL_2"/>
    <property type="match status" value="1"/>
</dbReference>
<feature type="domain" description="SGNH hydrolase-type esterase" evidence="1">
    <location>
        <begin position="7"/>
        <end position="175"/>
    </location>
</feature>
<dbReference type="EMBL" id="BMJN01000006">
    <property type="protein sequence ID" value="GGE27671.1"/>
    <property type="molecule type" value="Genomic_DNA"/>
</dbReference>
<evidence type="ECO:0000313" key="2">
    <source>
        <dbReference type="EMBL" id="GGE27671.1"/>
    </source>
</evidence>
<dbReference type="AlphaFoldDB" id="A0A917A4W1"/>
<dbReference type="SUPFAM" id="SSF52266">
    <property type="entry name" value="SGNH hydrolase"/>
    <property type="match status" value="1"/>
</dbReference>
<evidence type="ECO:0000259" key="1">
    <source>
        <dbReference type="Pfam" id="PF13472"/>
    </source>
</evidence>